<dbReference type="HAMAP" id="MF_00530">
    <property type="entry name" value="ATP_synth_epsil_bac"/>
    <property type="match status" value="1"/>
</dbReference>
<keyword evidence="6" id="KW-0472">Membrane</keyword>
<keyword evidence="7" id="KW-0139">CF(1)</keyword>
<keyword evidence="3" id="KW-0813">Transport</keyword>
<evidence type="ECO:0000256" key="7">
    <source>
        <dbReference type="ARBA" id="ARBA00023196"/>
    </source>
</evidence>
<dbReference type="InterPro" id="IPR020546">
    <property type="entry name" value="ATP_synth_F1_dsu/esu_N"/>
</dbReference>
<accession>A0A8F8SRP0</accession>
<dbReference type="SUPFAM" id="SSF51344">
    <property type="entry name" value="Epsilon subunit of F1F0-ATP synthase N-terminal domain"/>
    <property type="match status" value="1"/>
</dbReference>
<evidence type="ECO:0000256" key="6">
    <source>
        <dbReference type="ARBA" id="ARBA00023136"/>
    </source>
</evidence>
<evidence type="ECO:0000256" key="9">
    <source>
        <dbReference type="SAM" id="Coils"/>
    </source>
</evidence>
<comment type="similarity">
    <text evidence="2">Belongs to the ATPase epsilon chain family.</text>
</comment>
<keyword evidence="9" id="KW-0175">Coiled coil</keyword>
<dbReference type="GO" id="GO:0046933">
    <property type="term" value="F:proton-transporting ATP synthase activity, rotational mechanism"/>
    <property type="evidence" value="ECO:0007669"/>
    <property type="project" value="InterPro"/>
</dbReference>
<dbReference type="NCBIfam" id="TIGR01216">
    <property type="entry name" value="ATP_synt_epsi"/>
    <property type="match status" value="1"/>
</dbReference>
<feature type="domain" description="ATP synthase F1 complex delta/epsilon subunit N-terminal" evidence="10">
    <location>
        <begin position="4"/>
        <end position="80"/>
    </location>
</feature>
<protein>
    <submittedName>
        <fullName evidence="11">CF1 epsilon subunit of ATP synthase</fullName>
    </submittedName>
</protein>
<keyword evidence="8" id="KW-0066">ATP synthesis</keyword>
<evidence type="ECO:0000313" key="11">
    <source>
        <dbReference type="EMBL" id="QYB19062.1"/>
    </source>
</evidence>
<evidence type="ECO:0000256" key="5">
    <source>
        <dbReference type="ARBA" id="ARBA00023078"/>
    </source>
</evidence>
<name>A0A8F8SRP0_9STRA</name>
<evidence type="ECO:0000256" key="3">
    <source>
        <dbReference type="ARBA" id="ARBA00022448"/>
    </source>
</evidence>
<organism evidence="11">
    <name type="scientific">Climaconeis cf. scalaris</name>
    <dbReference type="NCBI Taxonomy" id="2846828"/>
    <lineage>
        <taxon>Eukaryota</taxon>
        <taxon>Sar</taxon>
        <taxon>Stramenopiles</taxon>
        <taxon>Ochrophyta</taxon>
        <taxon>Bacillariophyta</taxon>
        <taxon>Bacillariophyceae</taxon>
        <taxon>Bacillariophycidae</taxon>
        <taxon>Naviculales</taxon>
        <taxon>Berkeleyaceae</taxon>
        <taxon>Climaconeis</taxon>
    </lineage>
</organism>
<gene>
    <name evidence="11" type="primary">atpE</name>
</gene>
<geneLocation type="plastid" evidence="11"/>
<keyword evidence="11" id="KW-0934">Plastid</keyword>
<keyword evidence="5" id="KW-0793">Thylakoid</keyword>
<dbReference type="PANTHER" id="PTHR13822:SF10">
    <property type="entry name" value="ATP SYNTHASE EPSILON CHAIN, CHLOROPLASTIC"/>
    <property type="match status" value="1"/>
</dbReference>
<dbReference type="InterPro" id="IPR036771">
    <property type="entry name" value="ATPsynth_dsu/esu_N"/>
</dbReference>
<evidence type="ECO:0000259" key="10">
    <source>
        <dbReference type="Pfam" id="PF02823"/>
    </source>
</evidence>
<evidence type="ECO:0000256" key="1">
    <source>
        <dbReference type="ARBA" id="ARBA00004170"/>
    </source>
</evidence>
<keyword evidence="4" id="KW-0406">Ion transport</keyword>
<sequence length="140" mass="15314">MVINVSVLTPDRVICSTTADEVVLPGLTGLVGVFEGHATLITALDIGLLRIKLDGKWTPIILFGGLAEVDRDYVTVLVNSVEEITGVESNNLRKEIEQANLEVERLTLEIENAETSKIRLDASEKLKRASALLQAKNYLI</sequence>
<evidence type="ECO:0000256" key="2">
    <source>
        <dbReference type="ARBA" id="ARBA00005712"/>
    </source>
</evidence>
<dbReference type="CDD" id="cd12152">
    <property type="entry name" value="F1-ATPase_delta"/>
    <property type="match status" value="1"/>
</dbReference>
<dbReference type="PANTHER" id="PTHR13822">
    <property type="entry name" value="ATP SYNTHASE DELTA/EPSILON CHAIN"/>
    <property type="match status" value="1"/>
</dbReference>
<evidence type="ECO:0000256" key="8">
    <source>
        <dbReference type="ARBA" id="ARBA00023310"/>
    </source>
</evidence>
<feature type="coiled-coil region" evidence="9">
    <location>
        <begin position="89"/>
        <end position="123"/>
    </location>
</feature>
<reference evidence="11" key="1">
    <citation type="journal article" date="2021" name="Int. J. Mol. Sci.">
        <title>Extreme Enlargement of the Inverted Repeat Region in the Plastid Genomes of Diatoms from the Genus Climaconeis.</title>
        <authorList>
            <person name="Gastineau R."/>
            <person name="Davidovich N.A."/>
            <person name="Davidovich O.I."/>
            <person name="Lemieux C."/>
            <person name="Turmel M."/>
            <person name="Wrobel R.J."/>
            <person name="Witkowski A."/>
        </authorList>
    </citation>
    <scope>NUCLEOTIDE SEQUENCE</scope>
    <source>
        <strain evidence="11">SZCZ1888</strain>
    </source>
</reference>
<evidence type="ECO:0000256" key="4">
    <source>
        <dbReference type="ARBA" id="ARBA00023065"/>
    </source>
</evidence>
<dbReference type="Gene3D" id="2.60.15.10">
    <property type="entry name" value="F0F1 ATP synthase delta/epsilon subunit, N-terminal"/>
    <property type="match status" value="1"/>
</dbReference>
<dbReference type="InterPro" id="IPR001469">
    <property type="entry name" value="ATP_synth_F1_dsu/esu"/>
</dbReference>
<proteinExistence type="inferred from homology"/>
<dbReference type="EMBL" id="MZ365054">
    <property type="protein sequence ID" value="QYB19062.1"/>
    <property type="molecule type" value="Genomic_DNA"/>
</dbReference>
<dbReference type="AlphaFoldDB" id="A0A8F8SRP0"/>
<comment type="subcellular location">
    <subcellularLocation>
        <location evidence="1">Membrane</location>
        <topology evidence="1">Peripheral membrane protein</topology>
    </subcellularLocation>
</comment>
<dbReference type="Pfam" id="PF02823">
    <property type="entry name" value="ATP-synt_DE_N"/>
    <property type="match status" value="1"/>
</dbReference>
<dbReference type="GO" id="GO:0045259">
    <property type="term" value="C:proton-transporting ATP synthase complex"/>
    <property type="evidence" value="ECO:0007669"/>
    <property type="project" value="UniProtKB-KW"/>
</dbReference>